<keyword evidence="1" id="KW-0812">Transmembrane</keyword>
<dbReference type="Proteomes" id="UP000215459">
    <property type="component" value="Unassembled WGS sequence"/>
</dbReference>
<feature type="transmembrane region" description="Helical" evidence="1">
    <location>
        <begin position="7"/>
        <end position="27"/>
    </location>
</feature>
<organism evidence="2 3">
    <name type="scientific">Paludifilum halophilum</name>
    <dbReference type="NCBI Taxonomy" id="1642702"/>
    <lineage>
        <taxon>Bacteria</taxon>
        <taxon>Bacillati</taxon>
        <taxon>Bacillota</taxon>
        <taxon>Bacilli</taxon>
        <taxon>Bacillales</taxon>
        <taxon>Thermoactinomycetaceae</taxon>
        <taxon>Paludifilum</taxon>
    </lineage>
</organism>
<sequence length="164" mass="18908">MQIARHLFASVFISAMIAALLSLLPALERPDRHDTDVTAFHPFKERVVTEETLVDFLSNFRETDEIRTVDLEGEVLSIRVDFKDSATDRQVYDKVLSLIRHSLVHTENVSTVRLRVHVAAGEDWMVEARREDLKQDPQMKNAKELPSQKYMERMFQVKPVGFGP</sequence>
<keyword evidence="1" id="KW-0472">Membrane</keyword>
<evidence type="ECO:0000256" key="1">
    <source>
        <dbReference type="SAM" id="Phobius"/>
    </source>
</evidence>
<comment type="caution">
    <text evidence="2">The sequence shown here is derived from an EMBL/GenBank/DDBJ whole genome shotgun (WGS) entry which is preliminary data.</text>
</comment>
<protein>
    <submittedName>
        <fullName evidence="2">Uncharacterized protein</fullName>
    </submittedName>
</protein>
<dbReference type="RefSeq" id="WP_094262821.1">
    <property type="nucleotide sequence ID" value="NZ_NOWF01000001.1"/>
</dbReference>
<dbReference type="EMBL" id="NOWF01000001">
    <property type="protein sequence ID" value="OYD09720.1"/>
    <property type="molecule type" value="Genomic_DNA"/>
</dbReference>
<proteinExistence type="predicted"/>
<name>A0A235BBN6_9BACL</name>
<dbReference type="AlphaFoldDB" id="A0A235BBN6"/>
<reference evidence="2 3" key="1">
    <citation type="submission" date="2017-07" db="EMBL/GenBank/DDBJ databases">
        <title>The genome sequence of Paludifilum halophilum highlights mechanisms for microbial adaptation to high salt environemnts.</title>
        <authorList>
            <person name="Belbahri L."/>
        </authorList>
    </citation>
    <scope>NUCLEOTIDE SEQUENCE [LARGE SCALE GENOMIC DNA]</scope>
    <source>
        <strain evidence="2 3">DSM 102817</strain>
    </source>
</reference>
<gene>
    <name evidence="2" type="ORF">CHM34_01610</name>
</gene>
<accession>A0A235BBN6</accession>
<evidence type="ECO:0000313" key="2">
    <source>
        <dbReference type="EMBL" id="OYD09720.1"/>
    </source>
</evidence>
<keyword evidence="1" id="KW-1133">Transmembrane helix</keyword>
<keyword evidence="3" id="KW-1185">Reference proteome</keyword>
<evidence type="ECO:0000313" key="3">
    <source>
        <dbReference type="Proteomes" id="UP000215459"/>
    </source>
</evidence>
<dbReference type="OrthoDB" id="2990148at2"/>